<dbReference type="AlphaFoldDB" id="A0A8C9FCF5"/>
<protein>
    <submittedName>
        <fullName evidence="1">Uncharacterized protein</fullName>
    </submittedName>
</protein>
<keyword evidence="2" id="KW-1185">Reference proteome</keyword>
<evidence type="ECO:0000313" key="1">
    <source>
        <dbReference type="Ensembl" id="ENSPSTP00000013478.1"/>
    </source>
</evidence>
<organism evidence="1 2">
    <name type="scientific">Pavo cristatus</name>
    <name type="common">Indian peafowl</name>
    <name type="synonym">Blue peafowl</name>
    <dbReference type="NCBI Taxonomy" id="9049"/>
    <lineage>
        <taxon>Eukaryota</taxon>
        <taxon>Metazoa</taxon>
        <taxon>Chordata</taxon>
        <taxon>Craniata</taxon>
        <taxon>Vertebrata</taxon>
        <taxon>Euteleostomi</taxon>
        <taxon>Archelosauria</taxon>
        <taxon>Archosauria</taxon>
        <taxon>Dinosauria</taxon>
        <taxon>Saurischia</taxon>
        <taxon>Theropoda</taxon>
        <taxon>Coelurosauria</taxon>
        <taxon>Aves</taxon>
        <taxon>Neognathae</taxon>
        <taxon>Galloanserae</taxon>
        <taxon>Galliformes</taxon>
        <taxon>Phasianidae</taxon>
        <taxon>Phasianinae</taxon>
        <taxon>Pavo</taxon>
    </lineage>
</organism>
<dbReference type="Proteomes" id="UP000694428">
    <property type="component" value="Unplaced"/>
</dbReference>
<reference evidence="1" key="2">
    <citation type="submission" date="2025-09" db="UniProtKB">
        <authorList>
            <consortium name="Ensembl"/>
        </authorList>
    </citation>
    <scope>IDENTIFICATION</scope>
</reference>
<reference evidence="1" key="1">
    <citation type="submission" date="2025-08" db="UniProtKB">
        <authorList>
            <consortium name="Ensembl"/>
        </authorList>
    </citation>
    <scope>IDENTIFICATION</scope>
</reference>
<accession>A0A8C9FCF5</accession>
<evidence type="ECO:0000313" key="2">
    <source>
        <dbReference type="Proteomes" id="UP000694428"/>
    </source>
</evidence>
<dbReference type="Ensembl" id="ENSPSTT00000014129.1">
    <property type="protein sequence ID" value="ENSPSTP00000013478.1"/>
    <property type="gene ID" value="ENSPSTG00000009533.1"/>
</dbReference>
<name>A0A8C9FCF5_PAVCR</name>
<proteinExistence type="predicted"/>
<sequence length="117" mass="13305">MIPFSIIGFLLRGFDFNDGAHPFGVPFGQTNICLRCLKADGVQCSHILTYKFHFSIDLHLSITNPCQARQLQTNVIILINNLSDTKKNIIHQSCILYKYSNYLQPWEINFSQKAVGS</sequence>